<reference evidence="2 3" key="1">
    <citation type="submission" date="2015-10" db="EMBL/GenBank/DDBJ databases">
        <title>Genome analyses suggest a sexual origin of heterokaryosis in a supposedly ancient asexual fungus.</title>
        <authorList>
            <person name="Ropars J."/>
            <person name="Sedzielewska K."/>
            <person name="Noel J."/>
            <person name="Charron P."/>
            <person name="Farinelli L."/>
            <person name="Marton T."/>
            <person name="Kruger M."/>
            <person name="Pelin A."/>
            <person name="Brachmann A."/>
            <person name="Corradi N."/>
        </authorList>
    </citation>
    <scope>NUCLEOTIDE SEQUENCE [LARGE SCALE GENOMIC DNA]</scope>
    <source>
        <strain evidence="2 3">A4</strain>
    </source>
</reference>
<accession>A0A2I1HID5</accession>
<organism evidence="2 3">
    <name type="scientific">Rhizophagus irregularis</name>
    <dbReference type="NCBI Taxonomy" id="588596"/>
    <lineage>
        <taxon>Eukaryota</taxon>
        <taxon>Fungi</taxon>
        <taxon>Fungi incertae sedis</taxon>
        <taxon>Mucoromycota</taxon>
        <taxon>Glomeromycotina</taxon>
        <taxon>Glomeromycetes</taxon>
        <taxon>Glomerales</taxon>
        <taxon>Glomeraceae</taxon>
        <taxon>Rhizophagus</taxon>
    </lineage>
</organism>
<sequence>MSNVKESDKVNNLQERIKNIRTLGTLASQQGEEKLEKLEEELRILPEESETVTYFGWPELDETFDWTTFRELLDKDEESDKVNNLQERIKNTRTLGTLASQQGGEKLEKLEEELRNLPEESETVTSFGWPDLGATFNWTAFREWLDKGQPYEEHEEVLMFLNKNGVSNETKRSDGKPSGYCSILCVGLEKNTIVISDFLNSARITNEI</sequence>
<feature type="coiled-coil region" evidence="1">
    <location>
        <begin position="3"/>
        <end position="48"/>
    </location>
</feature>
<gene>
    <name evidence="2" type="ORF">RhiirA4_429851</name>
</gene>
<dbReference type="AlphaFoldDB" id="A0A2I1HID5"/>
<protein>
    <submittedName>
        <fullName evidence="2">Uncharacterized protein</fullName>
    </submittedName>
</protein>
<keyword evidence="3" id="KW-1185">Reference proteome</keyword>
<dbReference type="Proteomes" id="UP000234323">
    <property type="component" value="Unassembled WGS sequence"/>
</dbReference>
<proteinExistence type="predicted"/>
<dbReference type="VEuPathDB" id="FungiDB:FUN_021954"/>
<keyword evidence="1" id="KW-0175">Coiled coil</keyword>
<dbReference type="EMBL" id="LLXI01003104">
    <property type="protein sequence ID" value="PKY58628.1"/>
    <property type="molecule type" value="Genomic_DNA"/>
</dbReference>
<name>A0A2I1HID5_9GLOM</name>
<evidence type="ECO:0000256" key="1">
    <source>
        <dbReference type="SAM" id="Coils"/>
    </source>
</evidence>
<dbReference type="VEuPathDB" id="FungiDB:RhiirA1_483550"/>
<dbReference type="VEuPathDB" id="FungiDB:RhiirFUN_003886"/>
<evidence type="ECO:0000313" key="2">
    <source>
        <dbReference type="EMBL" id="PKY58628.1"/>
    </source>
</evidence>
<comment type="caution">
    <text evidence="2">The sequence shown here is derived from an EMBL/GenBank/DDBJ whole genome shotgun (WGS) entry which is preliminary data.</text>
</comment>
<evidence type="ECO:0000313" key="3">
    <source>
        <dbReference type="Proteomes" id="UP000234323"/>
    </source>
</evidence>